<dbReference type="InterPro" id="IPR011991">
    <property type="entry name" value="ArsR-like_HTH"/>
</dbReference>
<reference evidence="5" key="2">
    <citation type="submission" date="2023-01" db="EMBL/GenBank/DDBJ databases">
        <title>Draft genome sequence of Sneathiella chinensis strain NBRC 103408.</title>
        <authorList>
            <person name="Sun Q."/>
            <person name="Mori K."/>
        </authorList>
    </citation>
    <scope>NUCLEOTIDE SEQUENCE</scope>
    <source>
        <strain evidence="5">NBRC 103408</strain>
    </source>
</reference>
<evidence type="ECO:0000313" key="5">
    <source>
        <dbReference type="EMBL" id="GLQ04824.1"/>
    </source>
</evidence>
<dbReference type="Pfam" id="PF01037">
    <property type="entry name" value="AsnC_trans_reg"/>
    <property type="match status" value="1"/>
</dbReference>
<dbReference type="InterPro" id="IPR036388">
    <property type="entry name" value="WH-like_DNA-bd_sf"/>
</dbReference>
<dbReference type="PANTHER" id="PTHR30154:SF34">
    <property type="entry name" value="TRANSCRIPTIONAL REGULATOR AZLB"/>
    <property type="match status" value="1"/>
</dbReference>
<dbReference type="PROSITE" id="PS50956">
    <property type="entry name" value="HTH_ASNC_2"/>
    <property type="match status" value="1"/>
</dbReference>
<evidence type="ECO:0000259" key="4">
    <source>
        <dbReference type="PROSITE" id="PS50956"/>
    </source>
</evidence>
<reference evidence="5" key="1">
    <citation type="journal article" date="2014" name="Int. J. Syst. Evol. Microbiol.">
        <title>Complete genome of a new Firmicutes species belonging to the dominant human colonic microbiota ('Ruminococcus bicirculans') reveals two chromosomes and a selective capacity to utilize plant glucans.</title>
        <authorList>
            <consortium name="NISC Comparative Sequencing Program"/>
            <person name="Wegmann U."/>
            <person name="Louis P."/>
            <person name="Goesmann A."/>
            <person name="Henrissat B."/>
            <person name="Duncan S.H."/>
            <person name="Flint H.J."/>
        </authorList>
    </citation>
    <scope>NUCLEOTIDE SEQUENCE</scope>
    <source>
        <strain evidence="5">NBRC 103408</strain>
    </source>
</reference>
<evidence type="ECO:0000313" key="6">
    <source>
        <dbReference type="Proteomes" id="UP001161409"/>
    </source>
</evidence>
<evidence type="ECO:0000256" key="3">
    <source>
        <dbReference type="ARBA" id="ARBA00023163"/>
    </source>
</evidence>
<keyword evidence="3" id="KW-0804">Transcription</keyword>
<dbReference type="InterPro" id="IPR036390">
    <property type="entry name" value="WH_DNA-bd_sf"/>
</dbReference>
<dbReference type="InterPro" id="IPR011008">
    <property type="entry name" value="Dimeric_a/b-barrel"/>
</dbReference>
<dbReference type="Pfam" id="PF13412">
    <property type="entry name" value="HTH_24"/>
    <property type="match status" value="1"/>
</dbReference>
<dbReference type="Gene3D" id="3.30.70.920">
    <property type="match status" value="1"/>
</dbReference>
<accession>A0ABQ5U0J2</accession>
<name>A0ABQ5U0J2_9PROT</name>
<sequence>MLKLDDRDLKILAILQREGRISKAALAERIALSPTPCWERLKRLENAGIIEGYGARIALGSLGPMSVIFMQAELESHKSEDFERFEAAVRDIPEIVECWAIGGGLDYLLKVATRDVDSYQRLVDRILNMQIGLCRYYTYIVTKPVKVSPFPPIPASLDP</sequence>
<dbReference type="PANTHER" id="PTHR30154">
    <property type="entry name" value="LEUCINE-RESPONSIVE REGULATORY PROTEIN"/>
    <property type="match status" value="1"/>
</dbReference>
<proteinExistence type="predicted"/>
<dbReference type="SUPFAM" id="SSF54909">
    <property type="entry name" value="Dimeric alpha+beta barrel"/>
    <property type="match status" value="1"/>
</dbReference>
<evidence type="ECO:0000256" key="1">
    <source>
        <dbReference type="ARBA" id="ARBA00023015"/>
    </source>
</evidence>
<dbReference type="Gene3D" id="1.10.10.10">
    <property type="entry name" value="Winged helix-like DNA-binding domain superfamily/Winged helix DNA-binding domain"/>
    <property type="match status" value="1"/>
</dbReference>
<dbReference type="Proteomes" id="UP001161409">
    <property type="component" value="Unassembled WGS sequence"/>
</dbReference>
<keyword evidence="6" id="KW-1185">Reference proteome</keyword>
<evidence type="ECO:0000256" key="2">
    <source>
        <dbReference type="ARBA" id="ARBA00023125"/>
    </source>
</evidence>
<protein>
    <submittedName>
        <fullName evidence="5">AsnC family transcriptional regulator</fullName>
    </submittedName>
</protein>
<dbReference type="CDD" id="cd00090">
    <property type="entry name" value="HTH_ARSR"/>
    <property type="match status" value="1"/>
</dbReference>
<keyword evidence="2" id="KW-0238">DNA-binding</keyword>
<keyword evidence="1" id="KW-0805">Transcription regulation</keyword>
<dbReference type="InterPro" id="IPR019887">
    <property type="entry name" value="Tscrpt_reg_AsnC/Lrp_C"/>
</dbReference>
<dbReference type="SMART" id="SM00344">
    <property type="entry name" value="HTH_ASNC"/>
    <property type="match status" value="1"/>
</dbReference>
<dbReference type="RefSeq" id="WP_169558872.1">
    <property type="nucleotide sequence ID" value="NZ_BSNF01000001.1"/>
</dbReference>
<dbReference type="InterPro" id="IPR000485">
    <property type="entry name" value="AsnC-type_HTH_dom"/>
</dbReference>
<comment type="caution">
    <text evidence="5">The sequence shown here is derived from an EMBL/GenBank/DDBJ whole genome shotgun (WGS) entry which is preliminary data.</text>
</comment>
<dbReference type="InterPro" id="IPR019885">
    <property type="entry name" value="Tscrpt_reg_HTH_AsnC-type_CS"/>
</dbReference>
<organism evidence="5 6">
    <name type="scientific">Sneathiella chinensis</name>
    <dbReference type="NCBI Taxonomy" id="349750"/>
    <lineage>
        <taxon>Bacteria</taxon>
        <taxon>Pseudomonadati</taxon>
        <taxon>Pseudomonadota</taxon>
        <taxon>Alphaproteobacteria</taxon>
        <taxon>Sneathiellales</taxon>
        <taxon>Sneathiellaceae</taxon>
        <taxon>Sneathiella</taxon>
    </lineage>
</organism>
<gene>
    <name evidence="5" type="ORF">GCM10007924_00450</name>
</gene>
<dbReference type="EMBL" id="BSNF01000001">
    <property type="protein sequence ID" value="GLQ04824.1"/>
    <property type="molecule type" value="Genomic_DNA"/>
</dbReference>
<feature type="domain" description="HTH asnC-type" evidence="4">
    <location>
        <begin position="4"/>
        <end position="65"/>
    </location>
</feature>
<dbReference type="InterPro" id="IPR019888">
    <property type="entry name" value="Tscrpt_reg_AsnC-like"/>
</dbReference>
<dbReference type="SUPFAM" id="SSF46785">
    <property type="entry name" value="Winged helix' DNA-binding domain"/>
    <property type="match status" value="1"/>
</dbReference>
<dbReference type="PRINTS" id="PR00033">
    <property type="entry name" value="HTHASNC"/>
</dbReference>
<dbReference type="PROSITE" id="PS00519">
    <property type="entry name" value="HTH_ASNC_1"/>
    <property type="match status" value="1"/>
</dbReference>